<name>A0A9R1T3F3_9HYME</name>
<evidence type="ECO:0000313" key="2">
    <source>
        <dbReference type="Proteomes" id="UP000694866"/>
    </source>
</evidence>
<organism evidence="2 3">
    <name type="scientific">Fopius arisanus</name>
    <dbReference type="NCBI Taxonomy" id="64838"/>
    <lineage>
        <taxon>Eukaryota</taxon>
        <taxon>Metazoa</taxon>
        <taxon>Ecdysozoa</taxon>
        <taxon>Arthropoda</taxon>
        <taxon>Hexapoda</taxon>
        <taxon>Insecta</taxon>
        <taxon>Pterygota</taxon>
        <taxon>Neoptera</taxon>
        <taxon>Endopterygota</taxon>
        <taxon>Hymenoptera</taxon>
        <taxon>Apocrita</taxon>
        <taxon>Ichneumonoidea</taxon>
        <taxon>Braconidae</taxon>
        <taxon>Opiinae</taxon>
        <taxon>Fopius</taxon>
    </lineage>
</organism>
<dbReference type="GeneID" id="105265922"/>
<evidence type="ECO:0000313" key="3">
    <source>
        <dbReference type="RefSeq" id="XP_011302050.1"/>
    </source>
</evidence>
<proteinExistence type="predicted"/>
<sequence length="158" mass="17324">MKNNFKLFSRTLKTSTHHQHYTSLEILNSQSENESDSKKPEPTPPPSTPTKTRPSSVTSPVTPRAVITSLQSRAPTPQVVVMEKQESSRVKSPQDSPVSTPSKLGSHSPESSRSSPGLHLPKLQPQSPNPPLHQNLEIKSPEIKLPKLIETSALANRT</sequence>
<dbReference type="Proteomes" id="UP000694866">
    <property type="component" value="Unplaced"/>
</dbReference>
<feature type="compositionally biased region" description="Polar residues" evidence="1">
    <location>
        <begin position="21"/>
        <end position="32"/>
    </location>
</feature>
<dbReference type="AlphaFoldDB" id="A0A9R1T3F3"/>
<evidence type="ECO:0000256" key="1">
    <source>
        <dbReference type="SAM" id="MobiDB-lite"/>
    </source>
</evidence>
<feature type="compositionally biased region" description="Low complexity" evidence="1">
    <location>
        <begin position="49"/>
        <end position="64"/>
    </location>
</feature>
<feature type="compositionally biased region" description="Low complexity" evidence="1">
    <location>
        <begin position="104"/>
        <end position="119"/>
    </location>
</feature>
<accession>A0A9R1T3F3</accession>
<feature type="compositionally biased region" description="Polar residues" evidence="1">
    <location>
        <begin position="90"/>
        <end position="103"/>
    </location>
</feature>
<reference evidence="3" key="1">
    <citation type="submission" date="2025-08" db="UniProtKB">
        <authorList>
            <consortium name="RefSeq"/>
        </authorList>
    </citation>
    <scope>IDENTIFICATION</scope>
    <source>
        <strain evidence="3">USDA-PBARC FA_bdor</strain>
        <tissue evidence="3">Whole organism</tissue>
    </source>
</reference>
<dbReference type="RefSeq" id="XP_011302050.1">
    <property type="nucleotide sequence ID" value="XM_011303748.1"/>
</dbReference>
<gene>
    <name evidence="3" type="primary">LOC105265922</name>
</gene>
<dbReference type="KEGG" id="fas:105265922"/>
<protein>
    <submittedName>
        <fullName evidence="3">Extensin-like</fullName>
    </submittedName>
</protein>
<feature type="region of interest" description="Disordered" evidence="1">
    <location>
        <begin position="1"/>
        <end position="158"/>
    </location>
</feature>
<keyword evidence="2" id="KW-1185">Reference proteome</keyword>